<dbReference type="PANTHER" id="PTHR32089">
    <property type="entry name" value="METHYL-ACCEPTING CHEMOTAXIS PROTEIN MCPB"/>
    <property type="match status" value="1"/>
</dbReference>
<keyword evidence="5" id="KW-1133">Transmembrane helix</keyword>
<dbReference type="Proteomes" id="UP001482231">
    <property type="component" value="Unassembled WGS sequence"/>
</dbReference>
<organism evidence="8 9">
    <name type="scientific">Thiobacter aerophilum</name>
    <dbReference type="NCBI Taxonomy" id="3121275"/>
    <lineage>
        <taxon>Bacteria</taxon>
        <taxon>Pseudomonadati</taxon>
        <taxon>Pseudomonadota</taxon>
        <taxon>Betaproteobacteria</taxon>
        <taxon>Burkholderiales</taxon>
        <taxon>Thiobacteraceae</taxon>
        <taxon>Thiobacter</taxon>
    </lineage>
</organism>
<keyword evidence="1 3" id="KW-0807">Transducer</keyword>
<feature type="domain" description="Methyl-accepting transducer" evidence="6">
    <location>
        <begin position="271"/>
        <end position="507"/>
    </location>
</feature>
<keyword evidence="9" id="KW-1185">Reference proteome</keyword>
<dbReference type="PROSITE" id="PS50111">
    <property type="entry name" value="CHEMOTAXIS_TRANSDUC_2"/>
    <property type="match status" value="1"/>
</dbReference>
<gene>
    <name evidence="8" type="ORF">V6E02_01335</name>
</gene>
<dbReference type="PROSITE" id="PS50885">
    <property type="entry name" value="HAMP"/>
    <property type="match status" value="1"/>
</dbReference>
<dbReference type="CDD" id="cd06225">
    <property type="entry name" value="HAMP"/>
    <property type="match status" value="1"/>
</dbReference>
<evidence type="ECO:0000259" key="6">
    <source>
        <dbReference type="PROSITE" id="PS50111"/>
    </source>
</evidence>
<accession>A0ABV0EEN4</accession>
<dbReference type="PANTHER" id="PTHR32089:SF112">
    <property type="entry name" value="LYSOZYME-LIKE PROTEIN-RELATED"/>
    <property type="match status" value="1"/>
</dbReference>
<dbReference type="InterPro" id="IPR004089">
    <property type="entry name" value="MCPsignal_dom"/>
</dbReference>
<evidence type="ECO:0000259" key="7">
    <source>
        <dbReference type="PROSITE" id="PS50885"/>
    </source>
</evidence>
<feature type="domain" description="HAMP" evidence="7">
    <location>
        <begin position="214"/>
        <end position="266"/>
    </location>
</feature>
<feature type="transmembrane region" description="Helical" evidence="5">
    <location>
        <begin position="13"/>
        <end position="35"/>
    </location>
</feature>
<keyword evidence="5" id="KW-0472">Membrane</keyword>
<evidence type="ECO:0000256" key="5">
    <source>
        <dbReference type="SAM" id="Phobius"/>
    </source>
</evidence>
<dbReference type="Gene3D" id="1.10.287.950">
    <property type="entry name" value="Methyl-accepting chemotaxis protein"/>
    <property type="match status" value="1"/>
</dbReference>
<reference evidence="8 9" key="1">
    <citation type="submission" date="2024-02" db="EMBL/GenBank/DDBJ databases">
        <title>New thermophilic sulfur-oxidizing bacteria from a hot springs of the Uzon caldera (Kamchatka, Russia).</title>
        <authorList>
            <person name="Dukat A.M."/>
            <person name="Elcheninov A.G."/>
            <person name="Frolov E.N."/>
        </authorList>
    </citation>
    <scope>NUCLEOTIDE SEQUENCE [LARGE SCALE GENOMIC DNA]</scope>
    <source>
        <strain evidence="8 9">AK1</strain>
    </source>
</reference>
<proteinExistence type="inferred from homology"/>
<dbReference type="RefSeq" id="WP_347306392.1">
    <property type="nucleotide sequence ID" value="NZ_JBAJEX010000001.1"/>
</dbReference>
<dbReference type="InterPro" id="IPR024478">
    <property type="entry name" value="HlyB_4HB_MCP"/>
</dbReference>
<feature type="coiled-coil region" evidence="4">
    <location>
        <begin position="500"/>
        <end position="537"/>
    </location>
</feature>
<keyword evidence="5" id="KW-0812">Transmembrane</keyword>
<evidence type="ECO:0000313" key="8">
    <source>
        <dbReference type="EMBL" id="MEO1765864.1"/>
    </source>
</evidence>
<dbReference type="SMART" id="SM00283">
    <property type="entry name" value="MA"/>
    <property type="match status" value="1"/>
</dbReference>
<evidence type="ECO:0000256" key="3">
    <source>
        <dbReference type="PROSITE-ProRule" id="PRU00284"/>
    </source>
</evidence>
<protein>
    <submittedName>
        <fullName evidence="8">Methyl-accepting chemotaxis protein</fullName>
    </submittedName>
</protein>
<dbReference type="InterPro" id="IPR003660">
    <property type="entry name" value="HAMP_dom"/>
</dbReference>
<dbReference type="EMBL" id="JBAJEX010000001">
    <property type="protein sequence ID" value="MEO1765864.1"/>
    <property type="molecule type" value="Genomic_DNA"/>
</dbReference>
<dbReference type="Pfam" id="PF00015">
    <property type="entry name" value="MCPsignal"/>
    <property type="match status" value="1"/>
</dbReference>
<feature type="coiled-coil region" evidence="4">
    <location>
        <begin position="307"/>
        <end position="337"/>
    </location>
</feature>
<name>A0ABV0EEN4_9BURK</name>
<dbReference type="Pfam" id="PF00672">
    <property type="entry name" value="HAMP"/>
    <property type="match status" value="1"/>
</dbReference>
<comment type="caution">
    <text evidence="8">The sequence shown here is derived from an EMBL/GenBank/DDBJ whole genome shotgun (WGS) entry which is preliminary data.</text>
</comment>
<dbReference type="SMART" id="SM00304">
    <property type="entry name" value="HAMP"/>
    <property type="match status" value="1"/>
</dbReference>
<comment type="similarity">
    <text evidence="2">Belongs to the methyl-accepting chemotaxis (MCP) protein family.</text>
</comment>
<feature type="transmembrane region" description="Helical" evidence="5">
    <location>
        <begin position="189"/>
        <end position="211"/>
    </location>
</feature>
<evidence type="ECO:0000256" key="1">
    <source>
        <dbReference type="ARBA" id="ARBA00023224"/>
    </source>
</evidence>
<evidence type="ECO:0000256" key="2">
    <source>
        <dbReference type="ARBA" id="ARBA00029447"/>
    </source>
</evidence>
<dbReference type="CDD" id="cd11386">
    <property type="entry name" value="MCP_signal"/>
    <property type="match status" value="1"/>
</dbReference>
<sequence length="545" mass="58622">MSLLNQLSIRSKLTLLVASSSLIMLAVGITGLWGLHAANRVAESIYKERLVAINQLNTIRHYQMQNRMELLAARLEQDAFEIMAHADKVRSNMYKVQQLVNAYAARKPAGEEGRLFTALLKARRAFSDEGLLPLIDLLQAEKFAEADRLRKNTMDALFDTQAAAIDALIDHQTRAAERDFARAQARARVVDGIAIGAIVVGVLLSTLWGLLLTRSVNRGVARLEQAAARLAQGDLTTRVHAEAHDEIGAVAQSFNRMTDQFAGIVREVSEASHSVDNTAERLSHVAEQVTTRSRSQSREAAEAAAAIEDLNRAFQEIAATAERIEAAAAEARALAERGNGVVTTAVKGIQDVAQTVSESAQMIAQLGERSSQIGQILAVIKDIADQTNLLALNAAIEAARAGEQGRGFAVVADEVRKLAERTANATNEISAMIEAIQSETARAVATMEKGSQQVAEGVSHANLAGQALSDINRSVADAVRRIHDIAVATRGRTGQSEALAAQVERIAAMAESNRAALEDTSQAVHALLAQAHNLEQVVKRFRLAA</sequence>
<evidence type="ECO:0000256" key="4">
    <source>
        <dbReference type="SAM" id="Coils"/>
    </source>
</evidence>
<dbReference type="Pfam" id="PF12729">
    <property type="entry name" value="4HB_MCP_1"/>
    <property type="match status" value="1"/>
</dbReference>
<dbReference type="SUPFAM" id="SSF58104">
    <property type="entry name" value="Methyl-accepting chemotaxis protein (MCP) signaling domain"/>
    <property type="match status" value="1"/>
</dbReference>
<keyword evidence="4" id="KW-0175">Coiled coil</keyword>
<evidence type="ECO:0000313" key="9">
    <source>
        <dbReference type="Proteomes" id="UP001482231"/>
    </source>
</evidence>